<dbReference type="SUPFAM" id="SSF54001">
    <property type="entry name" value="Cysteine proteinases"/>
    <property type="match status" value="1"/>
</dbReference>
<feature type="region of interest" description="Disordered" evidence="5">
    <location>
        <begin position="400"/>
        <end position="447"/>
    </location>
</feature>
<dbReference type="Proteomes" id="UP000578531">
    <property type="component" value="Unassembled WGS sequence"/>
</dbReference>
<dbReference type="EMBL" id="JACCJC010000098">
    <property type="protein sequence ID" value="KAF6225957.1"/>
    <property type="molecule type" value="Genomic_DNA"/>
</dbReference>
<gene>
    <name evidence="7" type="ORF">HO173_012648</name>
</gene>
<comment type="similarity">
    <text evidence="1">Belongs to the peptidase C48 family.</text>
</comment>
<comment type="caution">
    <text evidence="7">The sequence shown here is derived from an EMBL/GenBank/DDBJ whole genome shotgun (WGS) entry which is preliminary data.</text>
</comment>
<dbReference type="AlphaFoldDB" id="A0A8H6CM75"/>
<accession>A0A8H6CM75</accession>
<evidence type="ECO:0000313" key="8">
    <source>
        <dbReference type="Proteomes" id="UP000578531"/>
    </source>
</evidence>
<evidence type="ECO:0000259" key="6">
    <source>
        <dbReference type="PROSITE" id="PS50600"/>
    </source>
</evidence>
<dbReference type="GO" id="GO:0000338">
    <property type="term" value="P:protein deneddylation"/>
    <property type="evidence" value="ECO:0007669"/>
    <property type="project" value="TreeGrafter"/>
</dbReference>
<protein>
    <recommendedName>
        <fullName evidence="6">Ubiquitin-like protease family profile domain-containing protein</fullName>
    </recommendedName>
</protein>
<keyword evidence="3" id="KW-0378">Hydrolase</keyword>
<evidence type="ECO:0000313" key="7">
    <source>
        <dbReference type="EMBL" id="KAF6225957.1"/>
    </source>
</evidence>
<dbReference type="InterPro" id="IPR003653">
    <property type="entry name" value="Peptidase_C48_C"/>
</dbReference>
<feature type="domain" description="Ubiquitin-like protease family profile" evidence="6">
    <location>
        <begin position="455"/>
        <end position="601"/>
    </location>
</feature>
<reference evidence="7 8" key="1">
    <citation type="journal article" date="2020" name="Genomics">
        <title>Complete, high-quality genomes from long-read metagenomic sequencing of two wolf lichen thalli reveals enigmatic genome architecture.</title>
        <authorList>
            <person name="McKenzie S.K."/>
            <person name="Walston R.F."/>
            <person name="Allen J.L."/>
        </authorList>
    </citation>
    <scope>NUCLEOTIDE SEQUENCE [LARGE SCALE GENOMIC DNA]</scope>
    <source>
        <strain evidence="7">WasteWater2</strain>
    </source>
</reference>
<sequence>MHALTEGFANTQTGCAMDTISPTTLQLQCQGLSSSEIISCCEDYLQTATRRKEEEEDKWTCTASAIAEYVEGLIRQDQLDETSLHGWNQLVQEHYGGEIGLKGVRNAAYSLQERCEASSKEILENWGVWYDRVLEPEWIAQKRPSKHLLAALARFSACCPYKEAQMALKKEIEARAALPAHLSRGRSRKKVLTVADVLAASRVHTEISLQGSHSSSLRAEDEDPRSDRSNSESMKTDANASSLVRNDTVRYANIASRKRRRKGPRDGTYVDPTGNKRLCRIVRDDEIDQGAMENQQYHLRGDDADDVDDERSIELPRERFPDLPDMDLDSHPFSPHRDIEEGFENPSVLGDDLNDCLTKSNMTAGIKWPSSPATETLDSSIARRFDLNGILTENVEVPSLNNIPSLDSSSSTESPRQGQPVPPTIIQRSQIRSPDHTSSLESVRENSVMDELLPSTDRLGASDTLQPGQWLSATAIELVLSHWHHQEDFRLVDSSYLDVNHPEEIFKKPPLRLMGALRLLLTLHHGNHWTLLLFDFDQRTVHHYDSLAAASSCADARRAAFCVVEHLGEDKESFAFTSDSVYRQENGYDCGVCVLVMALHLLVNMRIPTTYDCSLWRVIFIALLRGEEPVEPLKAYTTAPAPLMIDDLQASVKDKSQFQNMDVENLRNQCNTHQARCMDAKHARDDAEATVTLLDAFMKGCYEHDAILRTRRTEMQTELSAINGFVDRYATFKYGQTASTMRALESNQITAQSAVDRVDRRIHMLEEGNNGRDLALRTGKEIHMHHRNCYEKLRVAGRDASRALHELVQKQRAIIDEMEDIQRRWTVSLEA</sequence>
<dbReference type="GeneID" id="59294282"/>
<dbReference type="PANTHER" id="PTHR46468:SF1">
    <property type="entry name" value="SENTRIN-SPECIFIC PROTEASE 8"/>
    <property type="match status" value="1"/>
</dbReference>
<keyword evidence="8" id="KW-1185">Reference proteome</keyword>
<dbReference type="InterPro" id="IPR038765">
    <property type="entry name" value="Papain-like_cys_pep_sf"/>
</dbReference>
<dbReference type="GO" id="GO:0008234">
    <property type="term" value="F:cysteine-type peptidase activity"/>
    <property type="evidence" value="ECO:0007669"/>
    <property type="project" value="UniProtKB-KW"/>
</dbReference>
<evidence type="ECO:0000256" key="3">
    <source>
        <dbReference type="ARBA" id="ARBA00022801"/>
    </source>
</evidence>
<keyword evidence="2" id="KW-0645">Protease</keyword>
<dbReference type="InterPro" id="IPR044613">
    <property type="entry name" value="Nep1/2-like"/>
</dbReference>
<organism evidence="7 8">
    <name type="scientific">Letharia columbiana</name>
    <dbReference type="NCBI Taxonomy" id="112416"/>
    <lineage>
        <taxon>Eukaryota</taxon>
        <taxon>Fungi</taxon>
        <taxon>Dikarya</taxon>
        <taxon>Ascomycota</taxon>
        <taxon>Pezizomycotina</taxon>
        <taxon>Lecanoromycetes</taxon>
        <taxon>OSLEUM clade</taxon>
        <taxon>Lecanoromycetidae</taxon>
        <taxon>Lecanorales</taxon>
        <taxon>Lecanorineae</taxon>
        <taxon>Parmeliaceae</taxon>
        <taxon>Letharia</taxon>
    </lineage>
</organism>
<dbReference type="Gene3D" id="3.40.395.10">
    <property type="entry name" value="Adenoviral Proteinase, Chain A"/>
    <property type="match status" value="1"/>
</dbReference>
<feature type="compositionally biased region" description="Polar residues" evidence="5">
    <location>
        <begin position="231"/>
        <end position="245"/>
    </location>
</feature>
<dbReference type="Pfam" id="PF02902">
    <property type="entry name" value="Peptidase_C48"/>
    <property type="match status" value="1"/>
</dbReference>
<evidence type="ECO:0000256" key="1">
    <source>
        <dbReference type="ARBA" id="ARBA00005234"/>
    </source>
</evidence>
<feature type="region of interest" description="Disordered" evidence="5">
    <location>
        <begin position="209"/>
        <end position="274"/>
    </location>
</feature>
<dbReference type="GO" id="GO:0006508">
    <property type="term" value="P:proteolysis"/>
    <property type="evidence" value="ECO:0007669"/>
    <property type="project" value="UniProtKB-KW"/>
</dbReference>
<feature type="compositionally biased region" description="Low complexity" evidence="5">
    <location>
        <begin position="405"/>
        <end position="414"/>
    </location>
</feature>
<dbReference type="GO" id="GO:0019784">
    <property type="term" value="F:deNEDDylase activity"/>
    <property type="evidence" value="ECO:0007669"/>
    <property type="project" value="InterPro"/>
</dbReference>
<dbReference type="OrthoDB" id="4805806at2759"/>
<dbReference type="PANTHER" id="PTHR46468">
    <property type="entry name" value="SENTRIN-SPECIFIC PROTEASE 8"/>
    <property type="match status" value="1"/>
</dbReference>
<name>A0A8H6CM75_9LECA</name>
<dbReference type="RefSeq" id="XP_037158624.1">
    <property type="nucleotide sequence ID" value="XM_037314483.1"/>
</dbReference>
<feature type="compositionally biased region" description="Polar residues" evidence="5">
    <location>
        <begin position="426"/>
        <end position="441"/>
    </location>
</feature>
<evidence type="ECO:0000256" key="4">
    <source>
        <dbReference type="ARBA" id="ARBA00022807"/>
    </source>
</evidence>
<evidence type="ECO:0000256" key="2">
    <source>
        <dbReference type="ARBA" id="ARBA00022670"/>
    </source>
</evidence>
<keyword evidence="4" id="KW-0788">Thiol protease</keyword>
<evidence type="ECO:0000256" key="5">
    <source>
        <dbReference type="SAM" id="MobiDB-lite"/>
    </source>
</evidence>
<dbReference type="PROSITE" id="PS50600">
    <property type="entry name" value="ULP_PROTEASE"/>
    <property type="match status" value="1"/>
</dbReference>
<proteinExistence type="inferred from homology"/>